<dbReference type="GO" id="GO:0006508">
    <property type="term" value="P:proteolysis"/>
    <property type="evidence" value="ECO:0007669"/>
    <property type="project" value="InterPro"/>
</dbReference>
<dbReference type="SUPFAM" id="SSF53187">
    <property type="entry name" value="Zn-dependent exopeptidases"/>
    <property type="match status" value="1"/>
</dbReference>
<dbReference type="PANTHER" id="PTHR12756:SF24">
    <property type="entry name" value="CYTOSOLIC CARBOXYPEPTIDASE 1"/>
    <property type="match status" value="1"/>
</dbReference>
<evidence type="ECO:0000256" key="15">
    <source>
        <dbReference type="SAM" id="MobiDB-lite"/>
    </source>
</evidence>
<dbReference type="GO" id="GO:0005739">
    <property type="term" value="C:mitochondrion"/>
    <property type="evidence" value="ECO:0007669"/>
    <property type="project" value="UniProtKB-SubCell"/>
</dbReference>
<dbReference type="GO" id="GO:0004181">
    <property type="term" value="F:metallocarboxypeptidase activity"/>
    <property type="evidence" value="ECO:0007669"/>
    <property type="project" value="InterPro"/>
</dbReference>
<dbReference type="Ensembl" id="ENSCCRT00020033522.1">
    <property type="protein sequence ID" value="ENSCCRP00020030640.1"/>
    <property type="gene ID" value="ENSCCRG00020013483.1"/>
</dbReference>
<keyword evidence="6" id="KW-0482">Metalloprotease</keyword>
<feature type="active site" description="Proton donor/acceptor" evidence="14">
    <location>
        <position position="987"/>
    </location>
</feature>
<dbReference type="InterPro" id="IPR011989">
    <property type="entry name" value="ARM-like"/>
</dbReference>
<feature type="region of interest" description="Disordered" evidence="15">
    <location>
        <begin position="356"/>
        <end position="398"/>
    </location>
</feature>
<evidence type="ECO:0000256" key="3">
    <source>
        <dbReference type="ARBA" id="ARBA00004173"/>
    </source>
</evidence>
<evidence type="ECO:0000313" key="17">
    <source>
        <dbReference type="Ensembl" id="ENSCCRP00020030640.1"/>
    </source>
</evidence>
<dbReference type="EC" id="3.4.17.24" evidence="10"/>
<sequence length="1120" mass="125849">MNKPKMASEKSASRVLMLLSQLERLNEEPKVSDNDAIRQTTGKILHLIQTQEKTRKEVASKSSGGMEIILSSLENTQDLQTTLNILAILNELLTVGGGCRTGVFVSKGGTALLLQLLVGSSKDPPANEELMLHIHSLLVKVGLKDRKLGVKARLNGALNVTLNLVKHNLQNHKLLLPCLQVLRVYSRIHFFMSLGKSGTLEIMFEIIGPFSKKSTTLLKVALDTLASLLKSGMNARRAVDRGYLPTLLTIYQDWHRNDTRHRHVVIRKSILGCIKNLTNIKLGRKAFIDANGMRILYNTSTECLPVRTLDPLVNTSSLIMRKCFPKNRLPLPTIKSVFHHPLLHIPASGPVAKLYNQPPGVDDVVDESDENEATEVDTENDTEYDEDETGPKTQNDDIETDINKLRPIQMNTRPFDEIRAYEYFFREFSENFEDDDFESPRSVMPSSSVNSELHRPIIIPTTPSSLGPQNRRPPQEDLLTPKPDESPLELDSISISKRPEGTSDPDLVCSLGRLVLDAGVNGGSVDGPQDEGGEQAVLEVPDTAALLPLHDPDLYLEMVKSTRSVPAYTEVGYPDYFGHVALNLREPILERVYGVQRMKIFQDIERLIHPSDILDKVVYDLDNQSCPVTDNGESLKFNSKFESGNLRKAIQVRKYYTNTDVNGDSMQVLMYSVQDAINGSPHWVRTGSDICYYKNHFSRSSIAAGGQKGKSYFTLTFTVTFQHKDDVCYFAYHYPYTYSMLKMHLQKLSALRTAQIYYRQDDLCVTLGENSCPLLTITAMPGSSSNDHISQFRSRPVVFLSARVHPGETNSSWVMKGTLEYLMSCSPQAQSLRESYIFKIIPMLNPDGVINGNHRCSLSGEDLNRQWQNPNAELHPTIYHAKSLLQYLRATGRTPLVFCDYHGHSRKKNVFMYGCSIKETVWQTNVNTSTCDLHEDLGYRTLPKLLSQMAPAFSLSSCSFVVERSKEATARVVVWREIGVQRSYTMESTLCGCDQGKYKGLQIGTSELEEMGAQFCLALLRLKRFTSPLERHNHNSHLLDMETDLIETRNIPNITSPTTYVLEEDEPAFLEEVDYSAESNDEIDPDLEPDLQDNHAPQTPILIQSSAAKTHLTEIEPDSL</sequence>
<dbReference type="CDD" id="cd06906">
    <property type="entry name" value="M14_Nna1"/>
    <property type="match status" value="1"/>
</dbReference>
<keyword evidence="6" id="KW-0645">Protease</keyword>
<evidence type="ECO:0000256" key="10">
    <source>
        <dbReference type="ARBA" id="ARBA00026108"/>
    </source>
</evidence>
<feature type="compositionally biased region" description="Acidic residues" evidence="15">
    <location>
        <begin position="363"/>
        <end position="388"/>
    </location>
</feature>
<dbReference type="FunFam" id="3.40.630.10:FF:000024">
    <property type="entry name" value="ATP/GTP binding protein 1"/>
    <property type="match status" value="1"/>
</dbReference>
<name>A0A8C2DRR6_CYPCA</name>
<feature type="region of interest" description="Disordered" evidence="15">
    <location>
        <begin position="435"/>
        <end position="489"/>
    </location>
</feature>
<dbReference type="SUPFAM" id="SSF48371">
    <property type="entry name" value="ARM repeat"/>
    <property type="match status" value="1"/>
</dbReference>
<feature type="compositionally biased region" description="Polar residues" evidence="15">
    <location>
        <begin position="1095"/>
        <end position="1108"/>
    </location>
</feature>
<dbReference type="Pfam" id="PF25571">
    <property type="entry name" value="TPR_CCP1_N"/>
    <property type="match status" value="1"/>
</dbReference>
<dbReference type="Gene3D" id="2.60.40.3120">
    <property type="match status" value="1"/>
</dbReference>
<comment type="catalytic activity">
    <reaction evidence="9">
        <text>C-terminal L-alpha-aminoacyl-L-glutamyl-L-glutamyl-[tubulin] + H2O = C-terminal L-alpha-aminoacyl-L-glutamyl-[tubulin] + L-glutamate</text>
        <dbReference type="Rhea" id="RHEA:63792"/>
        <dbReference type="Rhea" id="RHEA-COMP:16435"/>
        <dbReference type="Rhea" id="RHEA-COMP:16436"/>
        <dbReference type="ChEBI" id="CHEBI:15377"/>
        <dbReference type="ChEBI" id="CHEBI:29985"/>
        <dbReference type="ChEBI" id="CHEBI:149555"/>
        <dbReference type="ChEBI" id="CHEBI:149556"/>
        <dbReference type="EC" id="3.4.17.24"/>
    </reaction>
    <physiologicalReaction direction="left-to-right" evidence="9">
        <dbReference type="Rhea" id="RHEA:63793"/>
    </physiologicalReaction>
</comment>
<comment type="subcellular location">
    <subcellularLocation>
        <location evidence="4">Cytoplasm</location>
        <location evidence="4">Cytosol</location>
    </subcellularLocation>
    <subcellularLocation>
        <location evidence="3">Mitochondrion</location>
    </subcellularLocation>
    <subcellularLocation>
        <location evidence="2">Nucleus</location>
    </subcellularLocation>
</comment>
<evidence type="ECO:0000256" key="1">
    <source>
        <dbReference type="ARBA" id="ARBA00001947"/>
    </source>
</evidence>
<dbReference type="GO" id="GO:0005634">
    <property type="term" value="C:nucleus"/>
    <property type="evidence" value="ECO:0007669"/>
    <property type="project" value="UniProtKB-SubCell"/>
</dbReference>
<evidence type="ECO:0000256" key="5">
    <source>
        <dbReference type="ARBA" id="ARBA00005988"/>
    </source>
</evidence>
<keyword evidence="8" id="KW-0539">Nucleus</keyword>
<accession>A0A8C2DRR6</accession>
<protein>
    <recommendedName>
        <fullName evidence="11">Cytosolic carboxypeptidase 1</fullName>
        <ecNumber evidence="10">3.4.17.24</ecNumber>
    </recommendedName>
    <alternativeName>
        <fullName evidence="13">ATP/GTP-binding protein 1</fullName>
    </alternativeName>
    <alternativeName>
        <fullName evidence="12">Protein deglutamylase CCP1</fullName>
    </alternativeName>
</protein>
<dbReference type="Proteomes" id="UP000694701">
    <property type="component" value="Unplaced"/>
</dbReference>
<evidence type="ECO:0000256" key="13">
    <source>
        <dbReference type="ARBA" id="ARBA00043070"/>
    </source>
</evidence>
<evidence type="ECO:0000259" key="16">
    <source>
        <dbReference type="PROSITE" id="PS52035"/>
    </source>
</evidence>
<dbReference type="GO" id="GO:0008270">
    <property type="term" value="F:zinc ion binding"/>
    <property type="evidence" value="ECO:0007669"/>
    <property type="project" value="InterPro"/>
</dbReference>
<keyword evidence="7" id="KW-0496">Mitochondrion</keyword>
<dbReference type="PROSITE" id="PS52035">
    <property type="entry name" value="PEPTIDASE_M14"/>
    <property type="match status" value="1"/>
</dbReference>
<comment type="cofactor">
    <cofactor evidence="1">
        <name>Zn(2+)</name>
        <dbReference type="ChEBI" id="CHEBI:29105"/>
    </cofactor>
</comment>
<dbReference type="Pfam" id="PF00246">
    <property type="entry name" value="Peptidase_M14"/>
    <property type="match status" value="1"/>
</dbReference>
<evidence type="ECO:0000256" key="11">
    <source>
        <dbReference type="ARBA" id="ARBA00041044"/>
    </source>
</evidence>
<keyword evidence="6" id="KW-0378">Hydrolase</keyword>
<evidence type="ECO:0000256" key="7">
    <source>
        <dbReference type="ARBA" id="ARBA00023128"/>
    </source>
</evidence>
<dbReference type="InterPro" id="IPR016024">
    <property type="entry name" value="ARM-type_fold"/>
</dbReference>
<dbReference type="Gene3D" id="1.25.10.10">
    <property type="entry name" value="Leucine-rich Repeat Variant"/>
    <property type="match status" value="1"/>
</dbReference>
<feature type="domain" description="Peptidase M14" evidence="16">
    <location>
        <begin position="734"/>
        <end position="1023"/>
    </location>
</feature>
<evidence type="ECO:0000256" key="8">
    <source>
        <dbReference type="ARBA" id="ARBA00023242"/>
    </source>
</evidence>
<evidence type="ECO:0000256" key="14">
    <source>
        <dbReference type="PROSITE-ProRule" id="PRU01379"/>
    </source>
</evidence>
<evidence type="ECO:0000256" key="2">
    <source>
        <dbReference type="ARBA" id="ARBA00004123"/>
    </source>
</evidence>
<comment type="similarity">
    <text evidence="5 14">Belongs to the peptidase M14 family.</text>
</comment>
<evidence type="ECO:0000256" key="4">
    <source>
        <dbReference type="ARBA" id="ARBA00004514"/>
    </source>
</evidence>
<reference evidence="17" key="1">
    <citation type="submission" date="2025-08" db="UniProtKB">
        <authorList>
            <consortium name="Ensembl"/>
        </authorList>
    </citation>
    <scope>IDENTIFICATION</scope>
</reference>
<dbReference type="GO" id="GO:0005829">
    <property type="term" value="C:cytosol"/>
    <property type="evidence" value="ECO:0007669"/>
    <property type="project" value="UniProtKB-SubCell"/>
</dbReference>
<dbReference type="InterPro" id="IPR000834">
    <property type="entry name" value="Peptidase_M14"/>
</dbReference>
<evidence type="ECO:0000256" key="12">
    <source>
        <dbReference type="ARBA" id="ARBA00043068"/>
    </source>
</evidence>
<dbReference type="Gene3D" id="3.40.630.10">
    <property type="entry name" value="Zn peptidases"/>
    <property type="match status" value="1"/>
</dbReference>
<dbReference type="AlphaFoldDB" id="A0A8C2DRR6"/>
<dbReference type="InterPro" id="IPR033852">
    <property type="entry name" value="CBPC1/4"/>
</dbReference>
<feature type="compositionally biased region" description="Acidic residues" evidence="15">
    <location>
        <begin position="1076"/>
        <end position="1091"/>
    </location>
</feature>
<organism evidence="17 18">
    <name type="scientific">Cyprinus carpio</name>
    <name type="common">Common carp</name>
    <dbReference type="NCBI Taxonomy" id="7962"/>
    <lineage>
        <taxon>Eukaryota</taxon>
        <taxon>Metazoa</taxon>
        <taxon>Chordata</taxon>
        <taxon>Craniata</taxon>
        <taxon>Vertebrata</taxon>
        <taxon>Euteleostomi</taxon>
        <taxon>Actinopterygii</taxon>
        <taxon>Neopterygii</taxon>
        <taxon>Teleostei</taxon>
        <taxon>Ostariophysi</taxon>
        <taxon>Cypriniformes</taxon>
        <taxon>Cyprinidae</taxon>
        <taxon>Cyprininae</taxon>
        <taxon>Cyprinus</taxon>
    </lineage>
</organism>
<evidence type="ECO:0000256" key="6">
    <source>
        <dbReference type="ARBA" id="ARBA00023049"/>
    </source>
</evidence>
<evidence type="ECO:0000256" key="9">
    <source>
        <dbReference type="ARBA" id="ARBA00024524"/>
    </source>
</evidence>
<proteinExistence type="inferred from homology"/>
<evidence type="ECO:0000313" key="18">
    <source>
        <dbReference type="Proteomes" id="UP000694701"/>
    </source>
</evidence>
<dbReference type="InterPro" id="IPR050821">
    <property type="entry name" value="Cytosolic_carboxypeptidase"/>
</dbReference>
<feature type="region of interest" description="Disordered" evidence="15">
    <location>
        <begin position="1076"/>
        <end position="1120"/>
    </location>
</feature>
<dbReference type="PANTHER" id="PTHR12756">
    <property type="entry name" value="CYTOSOLIC CARBOXYPEPTIDASE"/>
    <property type="match status" value="1"/>
</dbReference>